<dbReference type="InterPro" id="IPR003869">
    <property type="entry name" value="Polysac_CapD-like"/>
</dbReference>
<protein>
    <submittedName>
        <fullName evidence="2">Polysaccharide biosynthesis protein</fullName>
    </submittedName>
</protein>
<proteinExistence type="predicted"/>
<keyword evidence="3" id="KW-1185">Reference proteome</keyword>
<comment type="caution">
    <text evidence="2">The sequence shown here is derived from an EMBL/GenBank/DDBJ whole genome shotgun (WGS) entry which is preliminary data.</text>
</comment>
<name>A0ABR7CEZ5_9BACE</name>
<organism evidence="2 3">
    <name type="scientific">Bacteroides difficilis</name>
    <dbReference type="NCBI Taxonomy" id="2763021"/>
    <lineage>
        <taxon>Bacteria</taxon>
        <taxon>Pseudomonadati</taxon>
        <taxon>Bacteroidota</taxon>
        <taxon>Bacteroidia</taxon>
        <taxon>Bacteroidales</taxon>
        <taxon>Bacteroidaceae</taxon>
        <taxon>Bacteroides</taxon>
    </lineage>
</organism>
<accession>A0ABR7CEZ5</accession>
<dbReference type="Pfam" id="PF02719">
    <property type="entry name" value="Polysacc_synt_2"/>
    <property type="match status" value="1"/>
</dbReference>
<reference evidence="2 3" key="1">
    <citation type="submission" date="2020-08" db="EMBL/GenBank/DDBJ databases">
        <title>Genome public.</title>
        <authorList>
            <person name="Liu C."/>
            <person name="Sun Q."/>
        </authorList>
    </citation>
    <scope>NUCLEOTIDE SEQUENCE [LARGE SCALE GENOMIC DNA]</scope>
    <source>
        <strain evidence="2 3">M27</strain>
    </source>
</reference>
<dbReference type="Proteomes" id="UP000600600">
    <property type="component" value="Unassembled WGS sequence"/>
</dbReference>
<evidence type="ECO:0000313" key="3">
    <source>
        <dbReference type="Proteomes" id="UP000600600"/>
    </source>
</evidence>
<sequence length="64" mass="7291">MIGNGGEIFVFDMENPVKIADLVKRLIVLLGATHIEIKYTGLRDGEKFYEKLLNKEEKTSLLHT</sequence>
<evidence type="ECO:0000259" key="1">
    <source>
        <dbReference type="Pfam" id="PF02719"/>
    </source>
</evidence>
<dbReference type="PANTHER" id="PTHR43318">
    <property type="entry name" value="UDP-N-ACETYLGLUCOSAMINE 4,6-DEHYDRATASE"/>
    <property type="match status" value="1"/>
</dbReference>
<dbReference type="EMBL" id="JACOOE010000009">
    <property type="protein sequence ID" value="MBC5606358.1"/>
    <property type="molecule type" value="Genomic_DNA"/>
</dbReference>
<evidence type="ECO:0000313" key="2">
    <source>
        <dbReference type="EMBL" id="MBC5606358.1"/>
    </source>
</evidence>
<dbReference type="PANTHER" id="PTHR43318:SF1">
    <property type="entry name" value="POLYSACCHARIDE BIOSYNTHESIS PROTEIN EPSC-RELATED"/>
    <property type="match status" value="1"/>
</dbReference>
<dbReference type="InterPro" id="IPR051203">
    <property type="entry name" value="Polysaccharide_Synthase-Rel"/>
</dbReference>
<dbReference type="Gene3D" id="3.40.50.720">
    <property type="entry name" value="NAD(P)-binding Rossmann-like Domain"/>
    <property type="match status" value="1"/>
</dbReference>
<feature type="domain" description="Polysaccharide biosynthesis protein CapD-like" evidence="1">
    <location>
        <begin position="2"/>
        <end position="60"/>
    </location>
</feature>
<gene>
    <name evidence="2" type="ORF">H8S67_17035</name>
</gene>